<proteinExistence type="predicted"/>
<keyword evidence="4" id="KW-0472">Membrane</keyword>
<dbReference type="EMBL" id="KL363289">
    <property type="protein sequence ID" value="KFD48581.1"/>
    <property type="molecule type" value="Genomic_DNA"/>
</dbReference>
<dbReference type="Gene3D" id="3.40.50.2300">
    <property type="match status" value="2"/>
</dbReference>
<organism evidence="8">
    <name type="scientific">Trichuris suis</name>
    <name type="common">pig whipworm</name>
    <dbReference type="NCBI Taxonomy" id="68888"/>
    <lineage>
        <taxon>Eukaryota</taxon>
        <taxon>Metazoa</taxon>
        <taxon>Ecdysozoa</taxon>
        <taxon>Nematoda</taxon>
        <taxon>Enoplea</taxon>
        <taxon>Dorylaimia</taxon>
        <taxon>Trichinellida</taxon>
        <taxon>Trichuridae</taxon>
        <taxon>Trichuris</taxon>
    </lineage>
</organism>
<evidence type="ECO:0000313" key="9">
    <source>
        <dbReference type="Proteomes" id="UP000030764"/>
    </source>
</evidence>
<keyword evidence="5" id="KW-0325">Glycoprotein</keyword>
<dbReference type="SUPFAM" id="SSF53822">
    <property type="entry name" value="Periplasmic binding protein-like I"/>
    <property type="match status" value="1"/>
</dbReference>
<keyword evidence="9" id="KW-1185">Reference proteome</keyword>
<dbReference type="PANTHER" id="PTHR24060">
    <property type="entry name" value="METABOTROPIC GLUTAMATE RECEPTOR"/>
    <property type="match status" value="1"/>
</dbReference>
<keyword evidence="2" id="KW-0812">Transmembrane</keyword>
<keyword evidence="3" id="KW-1133">Transmembrane helix</keyword>
<dbReference type="EMBL" id="KL367563">
    <property type="protein sequence ID" value="KFD63968.1"/>
    <property type="molecule type" value="Genomic_DNA"/>
</dbReference>
<comment type="subcellular location">
    <subcellularLocation>
        <location evidence="1">Membrane</location>
    </subcellularLocation>
</comment>
<evidence type="ECO:0000256" key="4">
    <source>
        <dbReference type="ARBA" id="ARBA00023136"/>
    </source>
</evidence>
<dbReference type="AlphaFoldDB" id="A0A085N3C2"/>
<dbReference type="Proteomes" id="UP000030758">
    <property type="component" value="Unassembled WGS sequence"/>
</dbReference>
<evidence type="ECO:0000313" key="8">
    <source>
        <dbReference type="EMBL" id="KFD63968.1"/>
    </source>
</evidence>
<feature type="non-terminal residue" evidence="8">
    <location>
        <position position="324"/>
    </location>
</feature>
<evidence type="ECO:0000256" key="3">
    <source>
        <dbReference type="ARBA" id="ARBA00022989"/>
    </source>
</evidence>
<feature type="domain" description="Receptor ligand binding region" evidence="6">
    <location>
        <begin position="52"/>
        <end position="272"/>
    </location>
</feature>
<dbReference type="GO" id="GO:0016020">
    <property type="term" value="C:membrane"/>
    <property type="evidence" value="ECO:0007669"/>
    <property type="project" value="UniProtKB-SubCell"/>
</dbReference>
<evidence type="ECO:0000256" key="2">
    <source>
        <dbReference type="ARBA" id="ARBA00022692"/>
    </source>
</evidence>
<name>A0A085N3C2_9BILA</name>
<accession>A0A085N3C2</accession>
<evidence type="ECO:0000259" key="6">
    <source>
        <dbReference type="Pfam" id="PF01094"/>
    </source>
</evidence>
<gene>
    <name evidence="7" type="ORF">M513_10515</name>
    <name evidence="8" type="ORF">M514_10515</name>
</gene>
<evidence type="ECO:0000313" key="7">
    <source>
        <dbReference type="EMBL" id="KFD48581.1"/>
    </source>
</evidence>
<dbReference type="InterPro" id="IPR028082">
    <property type="entry name" value="Peripla_BP_I"/>
</dbReference>
<dbReference type="InterPro" id="IPR001828">
    <property type="entry name" value="ANF_lig-bd_rcpt"/>
</dbReference>
<evidence type="ECO:0000256" key="5">
    <source>
        <dbReference type="ARBA" id="ARBA00023180"/>
    </source>
</evidence>
<reference evidence="8 9" key="1">
    <citation type="journal article" date="2014" name="Nat. Genet.">
        <title>Genome and transcriptome of the porcine whipworm Trichuris suis.</title>
        <authorList>
            <person name="Jex A.R."/>
            <person name="Nejsum P."/>
            <person name="Schwarz E.M."/>
            <person name="Hu L."/>
            <person name="Young N.D."/>
            <person name="Hall R.S."/>
            <person name="Korhonen P.K."/>
            <person name="Liao S."/>
            <person name="Thamsborg S."/>
            <person name="Xia J."/>
            <person name="Xu P."/>
            <person name="Wang S."/>
            <person name="Scheerlinck J.P."/>
            <person name="Hofmann A."/>
            <person name="Sternberg P.W."/>
            <person name="Wang J."/>
            <person name="Gasser R.B."/>
        </authorList>
    </citation>
    <scope>NUCLEOTIDE SEQUENCE [LARGE SCALE GENOMIC DNA]</scope>
    <source>
        <strain evidence="8">DCEP-RM93F</strain>
        <strain evidence="7">DCEP-RM93M</strain>
    </source>
</reference>
<evidence type="ECO:0000256" key="1">
    <source>
        <dbReference type="ARBA" id="ARBA00004370"/>
    </source>
</evidence>
<protein>
    <recommendedName>
        <fullName evidence="6">Receptor ligand binding region domain-containing protein</fullName>
    </recommendedName>
</protein>
<dbReference type="Proteomes" id="UP000030764">
    <property type="component" value="Unassembled WGS sequence"/>
</dbReference>
<dbReference type="Pfam" id="PF01094">
    <property type="entry name" value="ANF_receptor"/>
    <property type="match status" value="1"/>
</dbReference>
<dbReference type="InterPro" id="IPR050726">
    <property type="entry name" value="mGluR"/>
</dbReference>
<sequence length="324" mass="36707">MLACFLRASFPQGAPSCGSLTQEGMQVAEAAKWAVRLLNQDSGEVFGSNVADSFIPGIKLGLHVMDACGMRNRAVQLAMQNMQYLYAPRQSCVFNETRISLGFISNVERRGMRDIAEFLRPYGKPFLSLLPETELLKRLDVLSIISGAETVASAIVHTAHRLRLQQIWLIYENTDYGREGRDSFTRLAGGLQVCLLGMSWFDVESQSNDDVERILDKVLSYYPRPVCIVLFMSRSIALSFLKAGFTTDEMRRRSSQVEWIISDGFDGSFVELFSRTRGIFIVTDENPHRVPEFLAHYKTEVPSHSSSSRLREYYQEKRKCRLSG</sequence>